<dbReference type="Proteomes" id="UP000198736">
    <property type="component" value="Unassembled WGS sequence"/>
</dbReference>
<gene>
    <name evidence="2" type="ORF">COMA2_120066</name>
</gene>
<keyword evidence="2" id="KW-0030">Aminoacyl-tRNA synthetase</keyword>
<proteinExistence type="predicted"/>
<dbReference type="AlphaFoldDB" id="A0A0S4LB64"/>
<feature type="domain" description="YbaK/aminoacyl-tRNA synthetase-associated" evidence="1">
    <location>
        <begin position="23"/>
        <end position="143"/>
    </location>
</feature>
<dbReference type="OrthoDB" id="9786549at2"/>
<dbReference type="InterPro" id="IPR036754">
    <property type="entry name" value="YbaK/aa-tRNA-synt-asso_dom_sf"/>
</dbReference>
<keyword evidence="3" id="KW-1185">Reference proteome</keyword>
<dbReference type="GO" id="GO:0004812">
    <property type="term" value="F:aminoacyl-tRNA ligase activity"/>
    <property type="evidence" value="ECO:0007669"/>
    <property type="project" value="UniProtKB-KW"/>
</dbReference>
<keyword evidence="2" id="KW-0436">Ligase</keyword>
<dbReference type="PANTHER" id="PTHR30411">
    <property type="entry name" value="CYTOPLASMIC PROTEIN"/>
    <property type="match status" value="1"/>
</dbReference>
<dbReference type="GO" id="GO:0002161">
    <property type="term" value="F:aminoacyl-tRNA deacylase activity"/>
    <property type="evidence" value="ECO:0007669"/>
    <property type="project" value="InterPro"/>
</dbReference>
<sequence length="160" mass="18118">MPIPHTLKTHLDREHVHYDVLPHSETFRAVAVAQTLHVPEQEMVKVVIVKVKERFVTTVLPATAKVDVTRLRKIFGTHRVRLATEEEISQLFPDCEVGAMPPLGTLYGLPVYVDRSLTGDEEIVFEGGTHSEAIRMRYWDFAALVFPVVAEFNRPPMANC</sequence>
<name>A0A0S4LB64_9BACT</name>
<dbReference type="SUPFAM" id="SSF55826">
    <property type="entry name" value="YbaK/ProRS associated domain"/>
    <property type="match status" value="1"/>
</dbReference>
<organism evidence="2 3">
    <name type="scientific">Candidatus Nitrospira nitrificans</name>
    <dbReference type="NCBI Taxonomy" id="1742973"/>
    <lineage>
        <taxon>Bacteria</taxon>
        <taxon>Pseudomonadati</taxon>
        <taxon>Nitrospirota</taxon>
        <taxon>Nitrospiria</taxon>
        <taxon>Nitrospirales</taxon>
        <taxon>Nitrospiraceae</taxon>
        <taxon>Nitrospira</taxon>
    </lineage>
</organism>
<evidence type="ECO:0000313" key="3">
    <source>
        <dbReference type="Proteomes" id="UP000198736"/>
    </source>
</evidence>
<dbReference type="Gene3D" id="3.90.960.10">
    <property type="entry name" value="YbaK/aminoacyl-tRNA synthetase-associated domain"/>
    <property type="match status" value="1"/>
</dbReference>
<dbReference type="PANTHER" id="PTHR30411:SF9">
    <property type="entry name" value="MULTIFUNCTIONAL SER_THR-TRNA DEACYLASE PROXP-Y"/>
    <property type="match status" value="1"/>
</dbReference>
<dbReference type="RefSeq" id="WP_090894854.1">
    <property type="nucleotide sequence ID" value="NZ_CZPZ01000004.1"/>
</dbReference>
<dbReference type="Pfam" id="PF04073">
    <property type="entry name" value="tRNA_edit"/>
    <property type="match status" value="1"/>
</dbReference>
<dbReference type="InterPro" id="IPR007214">
    <property type="entry name" value="YbaK/aa-tRNA-synth-assoc-dom"/>
</dbReference>
<evidence type="ECO:0000259" key="1">
    <source>
        <dbReference type="Pfam" id="PF04073"/>
    </source>
</evidence>
<dbReference type="EMBL" id="CZPZ01000004">
    <property type="protein sequence ID" value="CUS33094.1"/>
    <property type="molecule type" value="Genomic_DNA"/>
</dbReference>
<accession>A0A0S4LB64</accession>
<dbReference type="STRING" id="1742973.COMA2_120066"/>
<reference evidence="3" key="1">
    <citation type="submission" date="2015-10" db="EMBL/GenBank/DDBJ databases">
        <authorList>
            <person name="Luecker S."/>
            <person name="Luecker S."/>
        </authorList>
    </citation>
    <scope>NUCLEOTIDE SEQUENCE [LARGE SCALE GENOMIC DNA]</scope>
</reference>
<evidence type="ECO:0000313" key="2">
    <source>
        <dbReference type="EMBL" id="CUS33094.1"/>
    </source>
</evidence>
<protein>
    <submittedName>
        <fullName evidence="2">YbaK/prolyl-tRNA synthetase associated region</fullName>
    </submittedName>
</protein>
<dbReference type="CDD" id="cd04332">
    <property type="entry name" value="YbaK_like"/>
    <property type="match status" value="1"/>
</dbReference>